<evidence type="ECO:0000256" key="7">
    <source>
        <dbReference type="ARBA" id="ARBA00022553"/>
    </source>
</evidence>
<dbReference type="GO" id="GO:0005524">
    <property type="term" value="F:ATP binding"/>
    <property type="evidence" value="ECO:0007669"/>
    <property type="project" value="UniProtKB-UniRule"/>
</dbReference>
<dbReference type="Gene3D" id="1.10.510.10">
    <property type="entry name" value="Transferase(Phosphotransferase) domain 1"/>
    <property type="match status" value="1"/>
</dbReference>
<evidence type="ECO:0000256" key="4">
    <source>
        <dbReference type="ARBA" id="ARBA00012513"/>
    </source>
</evidence>
<dbReference type="InterPro" id="IPR017441">
    <property type="entry name" value="Protein_kinase_ATP_BS"/>
</dbReference>
<keyword evidence="6" id="KW-0723">Serine/threonine-protein kinase</keyword>
<comment type="similarity">
    <text evidence="3">Belongs to the protein kinase superfamily. NEK Ser/Thr protein kinase family. NIMA subfamily.</text>
</comment>
<dbReference type="GO" id="GO:0004674">
    <property type="term" value="F:protein serine/threonine kinase activity"/>
    <property type="evidence" value="ECO:0007669"/>
    <property type="project" value="UniProtKB-KW"/>
</dbReference>
<dbReference type="PROSITE" id="PS00107">
    <property type="entry name" value="PROTEIN_KINASE_ATP"/>
    <property type="match status" value="1"/>
</dbReference>
<dbReference type="AlphaFoldDB" id="A0A6I8WF52"/>
<feature type="region of interest" description="Disordered" evidence="17">
    <location>
        <begin position="96"/>
        <end position="121"/>
    </location>
</feature>
<name>A0A6I8WF52_DROPS</name>
<keyword evidence="5" id="KW-0963">Cytoplasm</keyword>
<dbReference type="InterPro" id="IPR051997">
    <property type="entry name" value="STK_NEK"/>
</dbReference>
<evidence type="ECO:0000256" key="3">
    <source>
        <dbReference type="ARBA" id="ARBA00010886"/>
    </source>
</evidence>
<keyword evidence="8" id="KW-0808">Transferase</keyword>
<feature type="repeat" description="RCC1" evidence="15">
    <location>
        <begin position="737"/>
        <end position="788"/>
    </location>
</feature>
<keyword evidence="11 16" id="KW-0547">Nucleotide-binding</keyword>
<dbReference type="ExpressionAtlas" id="A0A6I8WF52">
    <property type="expression patterns" value="baseline"/>
</dbReference>
<evidence type="ECO:0000259" key="18">
    <source>
        <dbReference type="PROSITE" id="PS50011"/>
    </source>
</evidence>
<evidence type="ECO:0000313" key="19">
    <source>
        <dbReference type="Proteomes" id="UP000001819"/>
    </source>
</evidence>
<sequence length="896" mass="97370">MPEDSYTTDRSCDSIRFYAPTAAGCVREMKKLRAKASSLPIFNGRITDATSLTTTSLKLPLGGGAANKKPPSTCTRVLPTVFTITDGTTGAANTSLAEAMSSSKAPQPQPHPHSHQQSARQGVMLQLGVPKETISIAGPELANYEKVRVVGQGSFGIAILYRRKSDGHQIVFKQINLSELTPPGRDLAMNEVDVFSKLHHPNIVSYLGSFIKDNTLLIEMEYADGGTLAHIIAERQGQQYFPERYIIAVFEQVSSAINYMHSENILHRDLKTANVFLNRRGVVKIGDFGISKIMNTKIHAQTVLGTPYYFSPEMCEGKEYDNKSDIWALGCILGEMCCLKKTFAASNLSELVTKIMAGNYTAVPSGYTSGLCSLMSNLLQVEAARRPTASEVLVYWIPLIFRSLGKNKGYSYEDGISSTGNHLTATVPAAARSSVSMDLELPTAQTETKQLMSAETAAPHEILEKRSVLYQLKAFGNSFSMSPIQLPPKAVIVGMAMSDSHFVVVNEDGSAYAWGEGTHGQLGLTSLEAWKHYPSRMESVRNYHVVGACAGDAFTILVTQAGSLLSCGSNTNLSLGQDEQRNYHSPKLIARLSDVRIEQVAAGLHHVLALSREGAVYVWGTSVSGALGLGNYQQQQKFPQKILLSHVKTKPTKIFCGPDTSAVLFANGELHACGSNDYYKLGFHRPGKITAFVSNPALPDCHSILYSVCSQKKVQLPGKVLKASFSSTHSVFLLEGGYVYTMGRNAEGQRGIRHCNSVDQPTLVEAIRARYIVRANCSDQCTIVASEDNIITVWGTRNGLPDIGSSSSGLGLEVCTPNTDMDLGNNTAAFTNFLASVYKSELILEPVDILALYSSKEQCDRGYYVQVHDVYPLAHSVLVLVDTTTPLISSYEGDCP</sequence>
<keyword evidence="10" id="KW-0677">Repeat</keyword>
<evidence type="ECO:0000256" key="9">
    <source>
        <dbReference type="ARBA" id="ARBA00022723"/>
    </source>
</evidence>
<evidence type="ECO:0000313" key="20">
    <source>
        <dbReference type="RefSeq" id="XP_033241599.1"/>
    </source>
</evidence>
<protein>
    <recommendedName>
        <fullName evidence="4">non-specific serine/threonine protein kinase</fullName>
        <ecNumber evidence="4">2.7.11.1</ecNumber>
    </recommendedName>
</protein>
<dbReference type="InterPro" id="IPR008271">
    <property type="entry name" value="Ser/Thr_kinase_AS"/>
</dbReference>
<keyword evidence="13 16" id="KW-0067">ATP-binding</keyword>
<feature type="binding site" evidence="16">
    <location>
        <position position="173"/>
    </location>
    <ligand>
        <name>ATP</name>
        <dbReference type="ChEBI" id="CHEBI:30616"/>
    </ligand>
</feature>
<dbReference type="SUPFAM" id="SSF56112">
    <property type="entry name" value="Protein kinase-like (PK-like)"/>
    <property type="match status" value="1"/>
</dbReference>
<accession>A0A6I8WF52</accession>
<evidence type="ECO:0000256" key="2">
    <source>
        <dbReference type="ARBA" id="ARBA00004496"/>
    </source>
</evidence>
<evidence type="ECO:0000256" key="10">
    <source>
        <dbReference type="ARBA" id="ARBA00022737"/>
    </source>
</evidence>
<evidence type="ECO:0000256" key="6">
    <source>
        <dbReference type="ARBA" id="ARBA00022527"/>
    </source>
</evidence>
<evidence type="ECO:0000256" key="8">
    <source>
        <dbReference type="ARBA" id="ARBA00022679"/>
    </source>
</evidence>
<feature type="repeat" description="RCC1" evidence="15">
    <location>
        <begin position="562"/>
        <end position="613"/>
    </location>
</feature>
<dbReference type="PROSITE" id="PS50011">
    <property type="entry name" value="PROTEIN_KINASE_DOM"/>
    <property type="match status" value="1"/>
</dbReference>
<evidence type="ECO:0000256" key="14">
    <source>
        <dbReference type="ARBA" id="ARBA00022842"/>
    </source>
</evidence>
<dbReference type="SMART" id="SM00220">
    <property type="entry name" value="S_TKc"/>
    <property type="match status" value="1"/>
</dbReference>
<comment type="subcellular location">
    <subcellularLocation>
        <location evidence="2">Cytoplasm</location>
    </subcellularLocation>
</comment>
<dbReference type="CDD" id="cd08215">
    <property type="entry name" value="STKc_Nek"/>
    <property type="match status" value="1"/>
</dbReference>
<dbReference type="GO" id="GO:0046872">
    <property type="term" value="F:metal ion binding"/>
    <property type="evidence" value="ECO:0007669"/>
    <property type="project" value="UniProtKB-KW"/>
</dbReference>
<dbReference type="FunFam" id="1.10.510.10:FF:000602">
    <property type="entry name" value="serine/threonine-protein kinase Nek9"/>
    <property type="match status" value="1"/>
</dbReference>
<feature type="repeat" description="RCC1" evidence="15">
    <location>
        <begin position="614"/>
        <end position="667"/>
    </location>
</feature>
<dbReference type="InterPro" id="IPR058923">
    <property type="entry name" value="RCC1-like_dom"/>
</dbReference>
<dbReference type="Pfam" id="PF25390">
    <property type="entry name" value="WD40_RLD"/>
    <property type="match status" value="1"/>
</dbReference>
<dbReference type="PRINTS" id="PR00633">
    <property type="entry name" value="RCCNDNSATION"/>
</dbReference>
<dbReference type="InterPro" id="IPR000408">
    <property type="entry name" value="Reg_chr_condens"/>
</dbReference>
<keyword evidence="19" id="KW-1185">Reference proteome</keyword>
<keyword evidence="7" id="KW-0597">Phosphoprotein</keyword>
<keyword evidence="9" id="KW-0479">Metal-binding</keyword>
<evidence type="ECO:0000256" key="5">
    <source>
        <dbReference type="ARBA" id="ARBA00022490"/>
    </source>
</evidence>
<dbReference type="PROSITE" id="PS00108">
    <property type="entry name" value="PROTEIN_KINASE_ST"/>
    <property type="match status" value="1"/>
</dbReference>
<dbReference type="EC" id="2.7.11.1" evidence="4"/>
<dbReference type="SUPFAM" id="SSF50985">
    <property type="entry name" value="RCC1/BLIP-II"/>
    <property type="match status" value="1"/>
</dbReference>
<evidence type="ECO:0000256" key="15">
    <source>
        <dbReference type="PROSITE-ProRule" id="PRU00235"/>
    </source>
</evidence>
<proteinExistence type="inferred from homology"/>
<evidence type="ECO:0000256" key="17">
    <source>
        <dbReference type="SAM" id="MobiDB-lite"/>
    </source>
</evidence>
<evidence type="ECO:0000256" key="1">
    <source>
        <dbReference type="ARBA" id="ARBA00001946"/>
    </source>
</evidence>
<dbReference type="PANTHER" id="PTHR44535:SF5">
    <property type="entry name" value="PROTEIN KINASE DOMAIN-CONTAINING PROTEIN"/>
    <property type="match status" value="1"/>
</dbReference>
<dbReference type="InterPro" id="IPR009091">
    <property type="entry name" value="RCC1/BLIP-II"/>
</dbReference>
<feature type="repeat" description="RCC1" evidence="15">
    <location>
        <begin position="509"/>
        <end position="561"/>
    </location>
</feature>
<dbReference type="Proteomes" id="UP000001819">
    <property type="component" value="Chromosome 2"/>
</dbReference>
<dbReference type="Pfam" id="PF00069">
    <property type="entry name" value="Pkinase"/>
    <property type="match status" value="1"/>
</dbReference>
<reference evidence="19" key="1">
    <citation type="submission" date="2024-06" db="UniProtKB">
        <authorList>
            <consortium name="RefSeq"/>
        </authorList>
    </citation>
    <scope>NUCLEOTIDE SEQUENCE [LARGE SCALE GENOMIC DNA]</scope>
    <source>
        <strain evidence="19">MV2-25</strain>
    </source>
</reference>
<dbReference type="InterPro" id="IPR011009">
    <property type="entry name" value="Kinase-like_dom_sf"/>
</dbReference>
<keyword evidence="12 20" id="KW-0418">Kinase</keyword>
<dbReference type="Gene3D" id="2.130.10.30">
    <property type="entry name" value="Regulator of chromosome condensation 1/beta-lactamase-inhibitor protein II"/>
    <property type="match status" value="1"/>
</dbReference>
<evidence type="ECO:0000256" key="12">
    <source>
        <dbReference type="ARBA" id="ARBA00022777"/>
    </source>
</evidence>
<gene>
    <name evidence="20" type="primary">niki</name>
</gene>
<dbReference type="GO" id="GO:0005737">
    <property type="term" value="C:cytoplasm"/>
    <property type="evidence" value="ECO:0007669"/>
    <property type="project" value="UniProtKB-SubCell"/>
</dbReference>
<keyword evidence="14" id="KW-0460">Magnesium</keyword>
<dbReference type="FunFam" id="3.30.200.20:FF:000097">
    <property type="entry name" value="Probable serine/threonine-protein kinase nek1"/>
    <property type="match status" value="1"/>
</dbReference>
<dbReference type="RefSeq" id="XP_033241599.1">
    <property type="nucleotide sequence ID" value="XM_033385708.1"/>
</dbReference>
<comment type="cofactor">
    <cofactor evidence="1">
        <name>Mg(2+)</name>
        <dbReference type="ChEBI" id="CHEBI:18420"/>
    </cofactor>
</comment>
<organism evidence="19 20">
    <name type="scientific">Drosophila pseudoobscura pseudoobscura</name>
    <name type="common">Fruit fly</name>
    <dbReference type="NCBI Taxonomy" id="46245"/>
    <lineage>
        <taxon>Eukaryota</taxon>
        <taxon>Metazoa</taxon>
        <taxon>Ecdysozoa</taxon>
        <taxon>Arthropoda</taxon>
        <taxon>Hexapoda</taxon>
        <taxon>Insecta</taxon>
        <taxon>Pterygota</taxon>
        <taxon>Neoptera</taxon>
        <taxon>Endopterygota</taxon>
        <taxon>Diptera</taxon>
        <taxon>Brachycera</taxon>
        <taxon>Muscomorpha</taxon>
        <taxon>Ephydroidea</taxon>
        <taxon>Drosophilidae</taxon>
        <taxon>Drosophila</taxon>
        <taxon>Sophophora</taxon>
    </lineage>
</organism>
<dbReference type="InParanoid" id="A0A6I8WF52"/>
<dbReference type="InterPro" id="IPR000719">
    <property type="entry name" value="Prot_kinase_dom"/>
</dbReference>
<dbReference type="PANTHER" id="PTHR44535">
    <property type="entry name" value="PROTEIN CBG16200"/>
    <property type="match status" value="1"/>
</dbReference>
<feature type="domain" description="Protein kinase" evidence="18">
    <location>
        <begin position="144"/>
        <end position="400"/>
    </location>
</feature>
<dbReference type="FunCoup" id="A0A6I8WF52">
    <property type="interactions" value="32"/>
</dbReference>
<evidence type="ECO:0000256" key="16">
    <source>
        <dbReference type="PROSITE-ProRule" id="PRU10141"/>
    </source>
</evidence>
<evidence type="ECO:0000256" key="13">
    <source>
        <dbReference type="ARBA" id="ARBA00022840"/>
    </source>
</evidence>
<reference evidence="20" key="2">
    <citation type="submission" date="2025-08" db="UniProtKB">
        <authorList>
            <consortium name="RefSeq"/>
        </authorList>
    </citation>
    <scope>IDENTIFICATION</scope>
    <source>
        <strain evidence="20">MV-25-SWS-2005</strain>
        <tissue evidence="20">Whole body</tissue>
    </source>
</reference>
<dbReference type="PROSITE" id="PS50012">
    <property type="entry name" value="RCC1_3"/>
    <property type="match status" value="4"/>
</dbReference>
<dbReference type="Gene3D" id="3.30.200.20">
    <property type="entry name" value="Phosphorylase Kinase, domain 1"/>
    <property type="match status" value="1"/>
</dbReference>
<evidence type="ECO:0000256" key="11">
    <source>
        <dbReference type="ARBA" id="ARBA00022741"/>
    </source>
</evidence>